<dbReference type="InterPro" id="IPR013083">
    <property type="entry name" value="Znf_RING/FYVE/PHD"/>
</dbReference>
<dbReference type="InterPro" id="IPR003613">
    <property type="entry name" value="Ubox_domain"/>
</dbReference>
<dbReference type="Gene3D" id="1.25.10.10">
    <property type="entry name" value="Leucine-rich Repeat Variant"/>
    <property type="match status" value="1"/>
</dbReference>
<dbReference type="InterPro" id="IPR058678">
    <property type="entry name" value="ARM_PUB"/>
</dbReference>
<reference evidence="7 8" key="1">
    <citation type="submission" date="2024-04" db="EMBL/GenBank/DDBJ databases">
        <title>The reference genome of an endangered Asteraceae, Deinandra increscens subsp. villosa, native to the Central Coast of California.</title>
        <authorList>
            <person name="Guilliams M."/>
            <person name="Hasenstab-Lehman K."/>
            <person name="Meyer R."/>
            <person name="Mcevoy S."/>
        </authorList>
    </citation>
    <scope>NUCLEOTIDE SEQUENCE [LARGE SCALE GENOMIC DNA]</scope>
    <source>
        <tissue evidence="7">Leaf</tissue>
    </source>
</reference>
<dbReference type="FunFam" id="3.30.40.10:FF:000442">
    <property type="entry name" value="RING-type E3 ubiquitin transferase"/>
    <property type="match status" value="1"/>
</dbReference>
<dbReference type="EC" id="2.3.2.27" evidence="5"/>
<dbReference type="Proteomes" id="UP001408789">
    <property type="component" value="Unassembled WGS sequence"/>
</dbReference>
<evidence type="ECO:0000256" key="1">
    <source>
        <dbReference type="ARBA" id="ARBA00000900"/>
    </source>
</evidence>
<dbReference type="SUPFAM" id="SSF48371">
    <property type="entry name" value="ARM repeat"/>
    <property type="match status" value="1"/>
</dbReference>
<accession>A0AAP0CSV0</accession>
<keyword evidence="3 5" id="KW-0808">Transferase</keyword>
<dbReference type="InterPro" id="IPR011989">
    <property type="entry name" value="ARM-like"/>
</dbReference>
<evidence type="ECO:0000256" key="4">
    <source>
        <dbReference type="ARBA" id="ARBA00022786"/>
    </source>
</evidence>
<evidence type="ECO:0000313" key="7">
    <source>
        <dbReference type="EMBL" id="KAK9059973.1"/>
    </source>
</evidence>
<comment type="pathway">
    <text evidence="2 5">Protein modification; protein ubiquitination.</text>
</comment>
<evidence type="ECO:0000259" key="6">
    <source>
        <dbReference type="PROSITE" id="PS51698"/>
    </source>
</evidence>
<dbReference type="GO" id="GO:0061630">
    <property type="term" value="F:ubiquitin protein ligase activity"/>
    <property type="evidence" value="ECO:0007669"/>
    <property type="project" value="UniProtKB-UniRule"/>
</dbReference>
<dbReference type="InterPro" id="IPR045210">
    <property type="entry name" value="RING-Ubox_PUB"/>
</dbReference>
<comment type="catalytic activity">
    <reaction evidence="1 5">
        <text>S-ubiquitinyl-[E2 ubiquitin-conjugating enzyme]-L-cysteine + [acceptor protein]-L-lysine = [E2 ubiquitin-conjugating enzyme]-L-cysteine + N(6)-ubiquitinyl-[acceptor protein]-L-lysine.</text>
        <dbReference type="EC" id="2.3.2.27"/>
    </reaction>
</comment>
<organism evidence="7 8">
    <name type="scientific">Deinandra increscens subsp. villosa</name>
    <dbReference type="NCBI Taxonomy" id="3103831"/>
    <lineage>
        <taxon>Eukaryota</taxon>
        <taxon>Viridiplantae</taxon>
        <taxon>Streptophyta</taxon>
        <taxon>Embryophyta</taxon>
        <taxon>Tracheophyta</taxon>
        <taxon>Spermatophyta</taxon>
        <taxon>Magnoliopsida</taxon>
        <taxon>eudicotyledons</taxon>
        <taxon>Gunneridae</taxon>
        <taxon>Pentapetalae</taxon>
        <taxon>asterids</taxon>
        <taxon>campanulids</taxon>
        <taxon>Asterales</taxon>
        <taxon>Asteraceae</taxon>
        <taxon>Asteroideae</taxon>
        <taxon>Heliantheae alliance</taxon>
        <taxon>Madieae</taxon>
        <taxon>Madiinae</taxon>
        <taxon>Deinandra</taxon>
    </lineage>
</organism>
<dbReference type="CDD" id="cd16664">
    <property type="entry name" value="RING-Ubox_PUB"/>
    <property type="match status" value="1"/>
</dbReference>
<keyword evidence="8" id="KW-1185">Reference proteome</keyword>
<evidence type="ECO:0000313" key="8">
    <source>
        <dbReference type="Proteomes" id="UP001408789"/>
    </source>
</evidence>
<dbReference type="PROSITE" id="PS51698">
    <property type="entry name" value="U_BOX"/>
    <property type="match status" value="1"/>
</dbReference>
<dbReference type="InterPro" id="IPR016024">
    <property type="entry name" value="ARM-type_fold"/>
</dbReference>
<dbReference type="GO" id="GO:0016567">
    <property type="term" value="P:protein ubiquitination"/>
    <property type="evidence" value="ECO:0007669"/>
    <property type="project" value="UniProtKB-UniRule"/>
</dbReference>
<dbReference type="PANTHER" id="PTHR22849:SF24">
    <property type="entry name" value="E3 UBIQUITIN-PROTEIN LIGASE PUB24"/>
    <property type="match status" value="1"/>
</dbReference>
<dbReference type="AlphaFoldDB" id="A0AAP0CSV0"/>
<evidence type="ECO:0000256" key="3">
    <source>
        <dbReference type="ARBA" id="ARBA00022679"/>
    </source>
</evidence>
<dbReference type="EMBL" id="JBCNJP010000020">
    <property type="protein sequence ID" value="KAK9059973.1"/>
    <property type="molecule type" value="Genomic_DNA"/>
</dbReference>
<evidence type="ECO:0000256" key="5">
    <source>
        <dbReference type="RuleBase" id="RU369093"/>
    </source>
</evidence>
<comment type="caution">
    <text evidence="7">The sequence shown here is derived from an EMBL/GenBank/DDBJ whole genome shotgun (WGS) entry which is preliminary data.</text>
</comment>
<dbReference type="PANTHER" id="PTHR22849">
    <property type="entry name" value="WDSAM1 PROTEIN"/>
    <property type="match status" value="1"/>
</dbReference>
<dbReference type="Gene3D" id="3.30.40.10">
    <property type="entry name" value="Zinc/RING finger domain, C3HC4 (zinc finger)"/>
    <property type="match status" value="1"/>
</dbReference>
<sequence length="453" mass="51169">MDRDHENIPHHFICPISLQIMKDPVTVATGITYDRDSIQRWQSHRQNNTCPVTNQPLPTAADFTPNHNLRRLIQSWSFSDQVPAKEPSSQMKVMVVNLIKNLNNLPDMKLKSLKSLEDLAFGNENNIRVLLKEVGVVRAMITVVVSCYQNREIVGLKEALGVLYRVRFTQDDTRSVLSKHGRIISSLTWVLNLDACDETKKEKETYLVKSHLITGFENGEIGDKDAASGEIPGSRKYKSDDTKTSMKLHAIVLLKDILHEAKSLVLERLDSDFFKTMVLILRHRESNNLEHGIKEVLHVMLTTCSWPRNCSMMIDSGAVFELVELELGSPEKDITELIMGVLFHLCSSADGRAQLLDHAAGIAMITKRIAKVSQKVDERALMIISLISKFSGTDGVLKEMMKVGTVEKLCMVLQVNGLHSYSREKAREVLKRHSNVWKDSPCLDVTLLTRYPN</sequence>
<gene>
    <name evidence="7" type="ORF">SSX86_020677</name>
</gene>
<dbReference type="SUPFAM" id="SSF57850">
    <property type="entry name" value="RING/U-box"/>
    <property type="match status" value="1"/>
</dbReference>
<dbReference type="Pfam" id="PF25598">
    <property type="entry name" value="ARM_PUB"/>
    <property type="match status" value="1"/>
</dbReference>
<dbReference type="SMART" id="SM00504">
    <property type="entry name" value="Ubox"/>
    <property type="match status" value="1"/>
</dbReference>
<name>A0AAP0CSV0_9ASTR</name>
<feature type="domain" description="U-box" evidence="6">
    <location>
        <begin position="7"/>
        <end position="83"/>
    </location>
</feature>
<keyword evidence="4 5" id="KW-0833">Ubl conjugation pathway</keyword>
<comment type="function">
    <text evidence="5">Functions as an E3 ubiquitin ligase.</text>
</comment>
<dbReference type="Pfam" id="PF04564">
    <property type="entry name" value="U-box"/>
    <property type="match status" value="1"/>
</dbReference>
<protein>
    <recommendedName>
        <fullName evidence="5 6">U-box domain-containing protein</fullName>
        <ecNumber evidence="5">2.3.2.27</ecNumber>
    </recommendedName>
    <alternativeName>
        <fullName evidence="5">RING-type E3 ubiquitin transferase PUB</fullName>
    </alternativeName>
</protein>
<evidence type="ECO:0000256" key="2">
    <source>
        <dbReference type="ARBA" id="ARBA00004906"/>
    </source>
</evidence>
<dbReference type="InterPro" id="IPR045185">
    <property type="entry name" value="PUB22/23/24-like"/>
</dbReference>
<proteinExistence type="predicted"/>